<dbReference type="Gene3D" id="6.10.340.10">
    <property type="match status" value="1"/>
</dbReference>
<dbReference type="PANTHER" id="PTHR45436">
    <property type="entry name" value="SENSOR HISTIDINE KINASE YKOH"/>
    <property type="match status" value="1"/>
</dbReference>
<keyword evidence="10 11" id="KW-0472">Membrane</keyword>
<evidence type="ECO:0000256" key="6">
    <source>
        <dbReference type="ARBA" id="ARBA00022692"/>
    </source>
</evidence>
<comment type="catalytic activity">
    <reaction evidence="1">
        <text>ATP + protein L-histidine = ADP + protein N-phospho-L-histidine.</text>
        <dbReference type="EC" id="2.7.13.3"/>
    </reaction>
</comment>
<protein>
    <recommendedName>
        <fullName evidence="3">histidine kinase</fullName>
        <ecNumber evidence="3">2.7.13.3</ecNumber>
    </recommendedName>
</protein>
<dbReference type="PROSITE" id="PS50885">
    <property type="entry name" value="HAMP"/>
    <property type="match status" value="1"/>
</dbReference>
<dbReference type="InterPro" id="IPR050428">
    <property type="entry name" value="TCS_sensor_his_kinase"/>
</dbReference>
<dbReference type="Pfam" id="PF02518">
    <property type="entry name" value="HATPase_c"/>
    <property type="match status" value="1"/>
</dbReference>
<dbReference type="Proteomes" id="UP000316905">
    <property type="component" value="Unassembled WGS sequence"/>
</dbReference>
<evidence type="ECO:0000256" key="7">
    <source>
        <dbReference type="ARBA" id="ARBA00022777"/>
    </source>
</evidence>
<dbReference type="Gene3D" id="3.30.565.10">
    <property type="entry name" value="Histidine kinase-like ATPase, C-terminal domain"/>
    <property type="match status" value="1"/>
</dbReference>
<dbReference type="Pfam" id="PF00672">
    <property type="entry name" value="HAMP"/>
    <property type="match status" value="1"/>
</dbReference>
<dbReference type="SUPFAM" id="SSF158472">
    <property type="entry name" value="HAMP domain-like"/>
    <property type="match status" value="1"/>
</dbReference>
<dbReference type="GO" id="GO:0000155">
    <property type="term" value="F:phosphorelay sensor kinase activity"/>
    <property type="evidence" value="ECO:0007669"/>
    <property type="project" value="InterPro"/>
</dbReference>
<evidence type="ECO:0000256" key="4">
    <source>
        <dbReference type="ARBA" id="ARBA00022553"/>
    </source>
</evidence>
<evidence type="ECO:0000256" key="5">
    <source>
        <dbReference type="ARBA" id="ARBA00022679"/>
    </source>
</evidence>
<dbReference type="EMBL" id="VLKY01000007">
    <property type="protein sequence ID" value="TWI53675.1"/>
    <property type="molecule type" value="Genomic_DNA"/>
</dbReference>
<keyword evidence="7 14" id="KW-0418">Kinase</keyword>
<evidence type="ECO:0000256" key="10">
    <source>
        <dbReference type="ARBA" id="ARBA00023136"/>
    </source>
</evidence>
<dbReference type="AlphaFoldDB" id="A0A562QA84"/>
<dbReference type="EC" id="2.7.13.3" evidence="3"/>
<keyword evidence="8 11" id="KW-1133">Transmembrane helix</keyword>
<dbReference type="InterPro" id="IPR003594">
    <property type="entry name" value="HATPase_dom"/>
</dbReference>
<sequence length="468" mass="52135">MKLSISTKVFLVVQTLCLFVVLGMGFAAHWSFRHGFLGFLNEQAIIRLESTLPAVERAYAEHGSWTFIKKDRVEWFKILGSTAFLTDEERPLGPGEPSTSDLTGAHMRFTLLDAQHRIVIGYTGFDRDRAALRPVRVNHQTVGWLAMTPFQNVSATGDRRFQTNQARSSLVIAGLCLLLSGLIAWRIARTLLRPVRQMAQATHQVATGDYGIRVKVHSKDEIGQLAQDFNRMAHALESNENMRRHFMADISHELRTPLAVLRGELEALEDGVRPLSLDAIRSLQSEVSALNKLVDDIFALSLAEVGAQAYRKEPVRLDIVLQSVTDTFQARCRQHDLTLTLDLPSEDLWITGDESRLQQLFSNLLENSCHYTNAGGRIVISVKLMPGNITISFADSSPGVPEEQLPRLFERFYRIEQSRNRVTGGAGLGLAICRGIVEAHGGTIQSSPSELGGLCVTLYFPQTPRMTE</sequence>
<evidence type="ECO:0000259" key="12">
    <source>
        <dbReference type="PROSITE" id="PS50109"/>
    </source>
</evidence>
<evidence type="ECO:0000313" key="14">
    <source>
        <dbReference type="EMBL" id="TWI53675.1"/>
    </source>
</evidence>
<evidence type="ECO:0000256" key="11">
    <source>
        <dbReference type="SAM" id="Phobius"/>
    </source>
</evidence>
<dbReference type="PROSITE" id="PS50109">
    <property type="entry name" value="HIS_KIN"/>
    <property type="match status" value="1"/>
</dbReference>
<feature type="domain" description="Histidine kinase" evidence="12">
    <location>
        <begin position="249"/>
        <end position="464"/>
    </location>
</feature>
<dbReference type="InterPro" id="IPR003661">
    <property type="entry name" value="HisK_dim/P_dom"/>
</dbReference>
<dbReference type="InterPro" id="IPR036890">
    <property type="entry name" value="HATPase_C_sf"/>
</dbReference>
<organism evidence="14 15">
    <name type="scientific">Pseudomonas duriflava</name>
    <dbReference type="NCBI Taxonomy" id="459528"/>
    <lineage>
        <taxon>Bacteria</taxon>
        <taxon>Pseudomonadati</taxon>
        <taxon>Pseudomonadota</taxon>
        <taxon>Gammaproteobacteria</taxon>
        <taxon>Pseudomonadales</taxon>
        <taxon>Pseudomonadaceae</taxon>
        <taxon>Pseudomonas</taxon>
    </lineage>
</organism>
<evidence type="ECO:0000256" key="9">
    <source>
        <dbReference type="ARBA" id="ARBA00023012"/>
    </source>
</evidence>
<dbReference type="InterPro" id="IPR004358">
    <property type="entry name" value="Sig_transdc_His_kin-like_C"/>
</dbReference>
<comment type="caution">
    <text evidence="14">The sequence shown here is derived from an EMBL/GenBank/DDBJ whole genome shotgun (WGS) entry which is preliminary data.</text>
</comment>
<dbReference type="PANTHER" id="PTHR45436:SF5">
    <property type="entry name" value="SENSOR HISTIDINE KINASE TRCS"/>
    <property type="match status" value="1"/>
</dbReference>
<evidence type="ECO:0000256" key="3">
    <source>
        <dbReference type="ARBA" id="ARBA00012438"/>
    </source>
</evidence>
<dbReference type="FunFam" id="3.30.565.10:FF:000006">
    <property type="entry name" value="Sensor histidine kinase WalK"/>
    <property type="match status" value="1"/>
</dbReference>
<dbReference type="SMART" id="SM00304">
    <property type="entry name" value="HAMP"/>
    <property type="match status" value="1"/>
</dbReference>
<dbReference type="SMART" id="SM00387">
    <property type="entry name" value="HATPase_c"/>
    <property type="match status" value="1"/>
</dbReference>
<dbReference type="InterPro" id="IPR036097">
    <property type="entry name" value="HisK_dim/P_sf"/>
</dbReference>
<dbReference type="Pfam" id="PF00512">
    <property type="entry name" value="HisKA"/>
    <property type="match status" value="1"/>
</dbReference>
<name>A0A562QA84_9PSED</name>
<keyword evidence="6 11" id="KW-0812">Transmembrane</keyword>
<dbReference type="CDD" id="cd00082">
    <property type="entry name" value="HisKA"/>
    <property type="match status" value="1"/>
</dbReference>
<dbReference type="InterPro" id="IPR003660">
    <property type="entry name" value="HAMP_dom"/>
</dbReference>
<keyword evidence="9" id="KW-0902">Two-component regulatory system</keyword>
<accession>A0A562QA84</accession>
<proteinExistence type="predicted"/>
<keyword evidence="5" id="KW-0808">Transferase</keyword>
<evidence type="ECO:0000313" key="15">
    <source>
        <dbReference type="Proteomes" id="UP000316905"/>
    </source>
</evidence>
<gene>
    <name evidence="14" type="ORF">IQ22_02280</name>
</gene>
<feature type="domain" description="HAMP" evidence="13">
    <location>
        <begin position="189"/>
        <end position="241"/>
    </location>
</feature>
<evidence type="ECO:0000256" key="2">
    <source>
        <dbReference type="ARBA" id="ARBA00004370"/>
    </source>
</evidence>
<dbReference type="CDD" id="cd06225">
    <property type="entry name" value="HAMP"/>
    <property type="match status" value="1"/>
</dbReference>
<dbReference type="SMART" id="SM00388">
    <property type="entry name" value="HisKA"/>
    <property type="match status" value="1"/>
</dbReference>
<keyword evidence="4" id="KW-0597">Phosphoprotein</keyword>
<dbReference type="OrthoDB" id="9804645at2"/>
<dbReference type="InterPro" id="IPR005467">
    <property type="entry name" value="His_kinase_dom"/>
</dbReference>
<dbReference type="SUPFAM" id="SSF55874">
    <property type="entry name" value="ATPase domain of HSP90 chaperone/DNA topoisomerase II/histidine kinase"/>
    <property type="match status" value="1"/>
</dbReference>
<keyword evidence="15" id="KW-1185">Reference proteome</keyword>
<feature type="transmembrane region" description="Helical" evidence="11">
    <location>
        <begin position="169"/>
        <end position="188"/>
    </location>
</feature>
<dbReference type="RefSeq" id="WP_145141748.1">
    <property type="nucleotide sequence ID" value="NZ_VLKY01000007.1"/>
</dbReference>
<evidence type="ECO:0000259" key="13">
    <source>
        <dbReference type="PROSITE" id="PS50885"/>
    </source>
</evidence>
<dbReference type="Gene3D" id="1.10.287.130">
    <property type="match status" value="1"/>
</dbReference>
<reference evidence="14 15" key="1">
    <citation type="journal article" date="2015" name="Stand. Genomic Sci.">
        <title>Genomic Encyclopedia of Bacterial and Archaeal Type Strains, Phase III: the genomes of soil and plant-associated and newly described type strains.</title>
        <authorList>
            <person name="Whitman W.B."/>
            <person name="Woyke T."/>
            <person name="Klenk H.P."/>
            <person name="Zhou Y."/>
            <person name="Lilburn T.G."/>
            <person name="Beck B.J."/>
            <person name="De Vos P."/>
            <person name="Vandamme P."/>
            <person name="Eisen J.A."/>
            <person name="Garrity G."/>
            <person name="Hugenholtz P."/>
            <person name="Kyrpides N.C."/>
        </authorList>
    </citation>
    <scope>NUCLEOTIDE SEQUENCE [LARGE SCALE GENOMIC DNA]</scope>
    <source>
        <strain evidence="14 15">CGMCC 1.6858</strain>
    </source>
</reference>
<dbReference type="GO" id="GO:0005886">
    <property type="term" value="C:plasma membrane"/>
    <property type="evidence" value="ECO:0007669"/>
    <property type="project" value="UniProtKB-ARBA"/>
</dbReference>
<comment type="subcellular location">
    <subcellularLocation>
        <location evidence="2">Membrane</location>
    </subcellularLocation>
</comment>
<dbReference type="SUPFAM" id="SSF47384">
    <property type="entry name" value="Homodimeric domain of signal transducing histidine kinase"/>
    <property type="match status" value="1"/>
</dbReference>
<evidence type="ECO:0000256" key="8">
    <source>
        <dbReference type="ARBA" id="ARBA00022989"/>
    </source>
</evidence>
<dbReference type="PRINTS" id="PR00344">
    <property type="entry name" value="BCTRLSENSOR"/>
</dbReference>
<evidence type="ECO:0000256" key="1">
    <source>
        <dbReference type="ARBA" id="ARBA00000085"/>
    </source>
</evidence>